<reference evidence="2 3" key="1">
    <citation type="submission" date="2020-07" db="EMBL/GenBank/DDBJ databases">
        <title>Whole genome sequence of Sphingobium yanoikuyae A3.</title>
        <authorList>
            <person name="Han S.-S."/>
        </authorList>
    </citation>
    <scope>NUCLEOTIDE SEQUENCE [LARGE SCALE GENOMIC DNA]</scope>
    <source>
        <strain evidence="2 3">A3</strain>
    </source>
</reference>
<dbReference type="InterPro" id="IPR020845">
    <property type="entry name" value="AMP-binding_CS"/>
</dbReference>
<protein>
    <submittedName>
        <fullName evidence="2">AMP-binding protein</fullName>
    </submittedName>
</protein>
<evidence type="ECO:0000259" key="1">
    <source>
        <dbReference type="Pfam" id="PF00501"/>
    </source>
</evidence>
<dbReference type="Gene3D" id="3.40.50.12780">
    <property type="entry name" value="N-terminal domain of ligase-like"/>
    <property type="match status" value="1"/>
</dbReference>
<dbReference type="Proteomes" id="UP000515377">
    <property type="component" value="Chromosome"/>
</dbReference>
<dbReference type="InterPro" id="IPR000873">
    <property type="entry name" value="AMP-dep_synth/lig_dom"/>
</dbReference>
<dbReference type="InterPro" id="IPR050237">
    <property type="entry name" value="ATP-dep_AMP-bd_enzyme"/>
</dbReference>
<evidence type="ECO:0000313" key="2">
    <source>
        <dbReference type="EMBL" id="QNG43464.1"/>
    </source>
</evidence>
<name>A0A9X7YAL9_SPHYA</name>
<proteinExistence type="predicted"/>
<dbReference type="EMBL" id="CP060122">
    <property type="protein sequence ID" value="QNG43464.1"/>
    <property type="molecule type" value="Genomic_DNA"/>
</dbReference>
<dbReference type="SUPFAM" id="SSF56801">
    <property type="entry name" value="Acetyl-CoA synthetase-like"/>
    <property type="match status" value="1"/>
</dbReference>
<evidence type="ECO:0000313" key="3">
    <source>
        <dbReference type="Proteomes" id="UP000515377"/>
    </source>
</evidence>
<dbReference type="GO" id="GO:0016878">
    <property type="term" value="F:acid-thiol ligase activity"/>
    <property type="evidence" value="ECO:0007669"/>
    <property type="project" value="UniProtKB-ARBA"/>
</dbReference>
<accession>A0A9X7YAL9</accession>
<dbReference type="InterPro" id="IPR045851">
    <property type="entry name" value="AMP-bd_C_sf"/>
</dbReference>
<dbReference type="AlphaFoldDB" id="A0A9X7YAL9"/>
<feature type="domain" description="AMP-dependent synthetase/ligase" evidence="1">
    <location>
        <begin position="15"/>
        <end position="388"/>
    </location>
</feature>
<dbReference type="Gene3D" id="3.30.300.30">
    <property type="match status" value="1"/>
</dbReference>
<dbReference type="PANTHER" id="PTHR43767:SF1">
    <property type="entry name" value="NONRIBOSOMAL PEPTIDE SYNTHASE PES1 (EUROFUNG)-RELATED"/>
    <property type="match status" value="1"/>
</dbReference>
<dbReference type="InterPro" id="IPR042099">
    <property type="entry name" value="ANL_N_sf"/>
</dbReference>
<dbReference type="Pfam" id="PF00501">
    <property type="entry name" value="AMP-binding"/>
    <property type="match status" value="1"/>
</dbReference>
<organism evidence="2 3">
    <name type="scientific">Sphingobium yanoikuyae</name>
    <name type="common">Sphingomonas yanoikuyae</name>
    <dbReference type="NCBI Taxonomy" id="13690"/>
    <lineage>
        <taxon>Bacteria</taxon>
        <taxon>Pseudomonadati</taxon>
        <taxon>Pseudomonadota</taxon>
        <taxon>Alphaproteobacteria</taxon>
        <taxon>Sphingomonadales</taxon>
        <taxon>Sphingomonadaceae</taxon>
        <taxon>Sphingobium</taxon>
    </lineage>
</organism>
<sequence>MAFSWTARTVGSLFADRAKSMGERPFLHPTDGGTLSYAELWRRGVAAAAMLQNLGVGHGDPVVIMAPNGAASVIAALGVALLGAVDVSINTAYVGATFDHALRQVNARHLIICDEYISVLASQSEAVRALDAVVVVVRGGAGESTDLMGVPGMALFDFDVEMAKAAACPIDLPAVSPQDIACIIYTSGSTGSAKGVMMPHAQVMLIAEQTVRHMALTADDVFYSVHPLYHMAGKFMLLLACAEAGGQIYLDRMLKPEKWLDRIRETDATFTGAHGAMLEMIAQQPATEHDRDHRLRTICAAPFPRHIARDFEARFGVRGVEVWGMTEVGIPIWTRPDEPLRPGCCGKVDRSFFEFAIVDPETDEPVPVGEAGEFVVRNQHGWTMMQGYAGQAEATVSAWRNLWFHTGDTGYMDEDGYIYFLDRADDRIRRRAENISASDIEIAISGYSGVREAVAVGFPSEFANDDDIRLFVQMEPGQPFDPAGILQYLIGRLPYFMVPRYVEHIDELPRSVTHKIQRRQLRERPLGPQSWDRNVNGVRLLKIKEKS</sequence>
<dbReference type="PROSITE" id="PS00455">
    <property type="entry name" value="AMP_BINDING"/>
    <property type="match status" value="1"/>
</dbReference>
<gene>
    <name evidence="2" type="ORF">H3V42_15880</name>
</gene>
<dbReference type="PANTHER" id="PTHR43767">
    <property type="entry name" value="LONG-CHAIN-FATTY-ACID--COA LIGASE"/>
    <property type="match status" value="1"/>
</dbReference>